<dbReference type="InterPro" id="IPR003594">
    <property type="entry name" value="HATPase_dom"/>
</dbReference>
<dbReference type="SUPFAM" id="SSF47384">
    <property type="entry name" value="Homodimeric domain of signal transducing histidine kinase"/>
    <property type="match status" value="1"/>
</dbReference>
<dbReference type="Gene3D" id="3.30.450.20">
    <property type="entry name" value="PAS domain"/>
    <property type="match status" value="1"/>
</dbReference>
<dbReference type="Pfam" id="PF02518">
    <property type="entry name" value="HATPase_c"/>
    <property type="match status" value="1"/>
</dbReference>
<evidence type="ECO:0000313" key="10">
    <source>
        <dbReference type="Proteomes" id="UP000199118"/>
    </source>
</evidence>
<feature type="compositionally biased region" description="Low complexity" evidence="5">
    <location>
        <begin position="63"/>
        <end position="79"/>
    </location>
</feature>
<dbReference type="CDD" id="cd00130">
    <property type="entry name" value="PAS"/>
    <property type="match status" value="1"/>
</dbReference>
<dbReference type="Gene3D" id="1.10.287.130">
    <property type="match status" value="1"/>
</dbReference>
<evidence type="ECO:0000256" key="4">
    <source>
        <dbReference type="PROSITE-ProRule" id="PRU00169"/>
    </source>
</evidence>
<dbReference type="PRINTS" id="PR00344">
    <property type="entry name" value="BCTRLSENSOR"/>
</dbReference>
<dbReference type="PANTHER" id="PTHR43065">
    <property type="entry name" value="SENSOR HISTIDINE KINASE"/>
    <property type="match status" value="1"/>
</dbReference>
<evidence type="ECO:0000256" key="6">
    <source>
        <dbReference type="SAM" id="Phobius"/>
    </source>
</evidence>
<dbReference type="FunFam" id="1.10.287.130:FF:000037">
    <property type="entry name" value="Hybrid sensor histidine kinase/response regulator"/>
    <property type="match status" value="1"/>
</dbReference>
<dbReference type="SMART" id="SM00388">
    <property type="entry name" value="HisKA"/>
    <property type="match status" value="1"/>
</dbReference>
<evidence type="ECO:0000256" key="2">
    <source>
        <dbReference type="ARBA" id="ARBA00012438"/>
    </source>
</evidence>
<feature type="transmembrane region" description="Helical" evidence="6">
    <location>
        <begin position="117"/>
        <end position="139"/>
    </location>
</feature>
<evidence type="ECO:0000256" key="3">
    <source>
        <dbReference type="ARBA" id="ARBA00022553"/>
    </source>
</evidence>
<dbReference type="SUPFAM" id="SSF55785">
    <property type="entry name" value="PYP-like sensor domain (PAS domain)"/>
    <property type="match status" value="1"/>
</dbReference>
<dbReference type="SUPFAM" id="SSF55874">
    <property type="entry name" value="ATPase domain of HSP90 chaperone/DNA topoisomerase II/histidine kinase"/>
    <property type="match status" value="1"/>
</dbReference>
<dbReference type="SMART" id="SM00387">
    <property type="entry name" value="HATPase_c"/>
    <property type="match status" value="1"/>
</dbReference>
<evidence type="ECO:0000256" key="5">
    <source>
        <dbReference type="SAM" id="MobiDB-lite"/>
    </source>
</evidence>
<protein>
    <recommendedName>
        <fullName evidence="2">histidine kinase</fullName>
        <ecNumber evidence="2">2.7.13.3</ecNumber>
    </recommendedName>
</protein>
<sequence length="891" mass="92580">MTGRPDPAASSGARPPASPGAADKASDIEDAICVSAEDGGTARADAEAPQAPAGDPPAPGSPASPAHGADAGAPRPGDASRPSGVPAGPGRLIVSLAALALTVLAVAWAFADEATVIALAAFVIGAGLVGLLAGAGPFARLAPARRPAAARAMEALHAHDPVPTAVTDLRGALIGANPALRAALRAMGAGDGRVLPEMIESLFETAPDAVPATAEVYRILRQARLHRRASNRSLRFDGARRAIALALLAPDVLIWRLYPEEAADSAALSDAMEAAGLAMVLRDGGALRANTAARALVPGIEARLIGRAAPPGAPGGPGGAADEAPTALDGTPLRWVEIPAMPSASRPEPEDAGDASMEAPDPAEDASLASRPRGWLLTPGAHGMAGGEGESFDRLPVAIARLDLDGVLLSANEPARRLLGPGAAPGARLSALAEGLGRSIPERIAEAARGRASGRSEIARGRREDRETFLQLSLTRGEQGGAPCLVAVLSDATELKTLEAQFVQSQKMQAVGQLAGGVAHDFNNLLTAIAGHCDLLLMRRDATDADHPDLMQIRQNTNRAAALVRQMLAFSRKQTLRPKVTQLTETLTELSHLLNRLLGEKVQLRLEHGADLGLVRVDERQFEQVVMNLVVNARDAMPGGGEVRIRTRNVTFDREFRRDRAVIPSGPYVAVEVLDSGSGIPPDRIGQIFEPFYTTKKVGEGTGLGLSTAYGIVKQTGGFIFADSPPGAGAVFTVYLPRHEAGSEATEPAALAPPPAPRAAQTPVDGVVLLVEDEAPVRSFATRALGLRGYTVLEAENAEEALALLEDEDLHIDVIVSDVVMPGLDGPSWVKTARQSRPDVAVVFVSGYAEGAFRRSLDGLEGFVFLPKPYSLSDLSAAIQTARENPGEAAA</sequence>
<dbReference type="Gene3D" id="3.30.565.10">
    <property type="entry name" value="Histidine kinase-like ATPase, C-terminal domain"/>
    <property type="match status" value="1"/>
</dbReference>
<keyword evidence="9" id="KW-0418">Kinase</keyword>
<dbReference type="InterPro" id="IPR011006">
    <property type="entry name" value="CheY-like_superfamily"/>
</dbReference>
<dbReference type="InterPro" id="IPR005467">
    <property type="entry name" value="His_kinase_dom"/>
</dbReference>
<evidence type="ECO:0000256" key="1">
    <source>
        <dbReference type="ARBA" id="ARBA00000085"/>
    </source>
</evidence>
<feature type="transmembrane region" description="Helical" evidence="6">
    <location>
        <begin position="92"/>
        <end position="111"/>
    </location>
</feature>
<feature type="region of interest" description="Disordered" evidence="5">
    <location>
        <begin position="1"/>
        <end position="84"/>
    </location>
</feature>
<dbReference type="InterPro" id="IPR036097">
    <property type="entry name" value="HisK_dim/P_sf"/>
</dbReference>
<accession>A0A1H2QS86</accession>
<feature type="compositionally biased region" description="Low complexity" evidence="5">
    <location>
        <begin position="1"/>
        <end position="23"/>
    </location>
</feature>
<dbReference type="InterPro" id="IPR003661">
    <property type="entry name" value="HisK_dim/P_dom"/>
</dbReference>
<organism evidence="9 10">
    <name type="scientific">Albimonas donghaensis</name>
    <dbReference type="NCBI Taxonomy" id="356660"/>
    <lineage>
        <taxon>Bacteria</taxon>
        <taxon>Pseudomonadati</taxon>
        <taxon>Pseudomonadota</taxon>
        <taxon>Alphaproteobacteria</taxon>
        <taxon>Rhodobacterales</taxon>
        <taxon>Paracoccaceae</taxon>
        <taxon>Albimonas</taxon>
    </lineage>
</organism>
<dbReference type="STRING" id="356660.SAMN05444336_101136"/>
<keyword evidence="3 4" id="KW-0597">Phosphoprotein</keyword>
<comment type="catalytic activity">
    <reaction evidence="1">
        <text>ATP + protein L-histidine = ADP + protein N-phospho-L-histidine.</text>
        <dbReference type="EC" id="2.7.13.3"/>
    </reaction>
</comment>
<keyword evidence="10" id="KW-1185">Reference proteome</keyword>
<dbReference type="Pfam" id="PF08448">
    <property type="entry name" value="PAS_4"/>
    <property type="match status" value="1"/>
</dbReference>
<dbReference type="PANTHER" id="PTHR43065:SF42">
    <property type="entry name" value="TWO-COMPONENT SENSOR PPRA"/>
    <property type="match status" value="1"/>
</dbReference>
<dbReference type="GO" id="GO:0000155">
    <property type="term" value="F:phosphorelay sensor kinase activity"/>
    <property type="evidence" value="ECO:0007669"/>
    <property type="project" value="InterPro"/>
</dbReference>
<dbReference type="EMBL" id="FNMZ01000001">
    <property type="protein sequence ID" value="SDW10063.1"/>
    <property type="molecule type" value="Genomic_DNA"/>
</dbReference>
<dbReference type="SUPFAM" id="SSF52172">
    <property type="entry name" value="CheY-like"/>
    <property type="match status" value="1"/>
</dbReference>
<dbReference type="AlphaFoldDB" id="A0A1H2QS86"/>
<dbReference type="EC" id="2.7.13.3" evidence="2"/>
<dbReference type="Pfam" id="PF00512">
    <property type="entry name" value="HisKA"/>
    <property type="match status" value="1"/>
</dbReference>
<feature type="region of interest" description="Disordered" evidence="5">
    <location>
        <begin position="342"/>
        <end position="388"/>
    </location>
</feature>
<dbReference type="PROSITE" id="PS50109">
    <property type="entry name" value="HIS_KIN"/>
    <property type="match status" value="1"/>
</dbReference>
<dbReference type="InterPro" id="IPR035965">
    <property type="entry name" value="PAS-like_dom_sf"/>
</dbReference>
<dbReference type="CDD" id="cd00082">
    <property type="entry name" value="HisKA"/>
    <property type="match status" value="1"/>
</dbReference>
<dbReference type="PROSITE" id="PS50110">
    <property type="entry name" value="RESPONSE_REGULATORY"/>
    <property type="match status" value="1"/>
</dbReference>
<keyword evidence="6" id="KW-1133">Transmembrane helix</keyword>
<evidence type="ECO:0000259" key="7">
    <source>
        <dbReference type="PROSITE" id="PS50109"/>
    </source>
</evidence>
<dbReference type="InterPro" id="IPR004358">
    <property type="entry name" value="Sig_transdc_His_kin-like_C"/>
</dbReference>
<reference evidence="9 10" key="1">
    <citation type="submission" date="2016-10" db="EMBL/GenBank/DDBJ databases">
        <authorList>
            <person name="de Groot N.N."/>
        </authorList>
    </citation>
    <scope>NUCLEOTIDE SEQUENCE [LARGE SCALE GENOMIC DNA]</scope>
    <source>
        <strain evidence="9 10">DSM 17890</strain>
    </source>
</reference>
<evidence type="ECO:0000313" key="9">
    <source>
        <dbReference type="EMBL" id="SDW10063.1"/>
    </source>
</evidence>
<feature type="modified residue" description="4-aspartylphosphate" evidence="4">
    <location>
        <position position="818"/>
    </location>
</feature>
<dbReference type="InterPro" id="IPR001789">
    <property type="entry name" value="Sig_transdc_resp-reg_receiver"/>
</dbReference>
<keyword evidence="6" id="KW-0472">Membrane</keyword>
<dbReference type="Gene3D" id="3.40.50.2300">
    <property type="match status" value="1"/>
</dbReference>
<feature type="domain" description="Response regulatory" evidence="8">
    <location>
        <begin position="767"/>
        <end position="883"/>
    </location>
</feature>
<dbReference type="RefSeq" id="WP_245710321.1">
    <property type="nucleotide sequence ID" value="NZ_FNMZ01000001.1"/>
</dbReference>
<dbReference type="InterPro" id="IPR013656">
    <property type="entry name" value="PAS_4"/>
</dbReference>
<name>A0A1H2QS86_9RHOB</name>
<dbReference type="SMART" id="SM00448">
    <property type="entry name" value="REC"/>
    <property type="match status" value="1"/>
</dbReference>
<dbReference type="InterPro" id="IPR036890">
    <property type="entry name" value="HATPase_C_sf"/>
</dbReference>
<gene>
    <name evidence="9" type="ORF">SAMN05444336_101136</name>
</gene>
<feature type="domain" description="Histidine kinase" evidence="7">
    <location>
        <begin position="517"/>
        <end position="740"/>
    </location>
</feature>
<keyword evidence="9" id="KW-0808">Transferase</keyword>
<dbReference type="Proteomes" id="UP000199118">
    <property type="component" value="Unassembled WGS sequence"/>
</dbReference>
<keyword evidence="6" id="KW-0812">Transmembrane</keyword>
<dbReference type="Pfam" id="PF00072">
    <property type="entry name" value="Response_reg"/>
    <property type="match status" value="1"/>
</dbReference>
<dbReference type="InterPro" id="IPR000014">
    <property type="entry name" value="PAS"/>
</dbReference>
<feature type="region of interest" description="Disordered" evidence="5">
    <location>
        <begin position="308"/>
        <end position="329"/>
    </location>
</feature>
<proteinExistence type="predicted"/>
<evidence type="ECO:0000259" key="8">
    <source>
        <dbReference type="PROSITE" id="PS50110"/>
    </source>
</evidence>